<reference evidence="2" key="1">
    <citation type="submission" date="2014-03" db="EMBL/GenBank/DDBJ databases">
        <authorList>
            <person name="Aksoy S."/>
            <person name="Warren W."/>
            <person name="Wilson R.K."/>
        </authorList>
    </citation>
    <scope>NUCLEOTIDE SEQUENCE [LARGE SCALE GENOMIC DNA]</scope>
    <source>
        <strain evidence="2">IAEA</strain>
    </source>
</reference>
<dbReference type="AlphaFoldDB" id="A0A1A9Z7I6"/>
<evidence type="ECO:0000313" key="1">
    <source>
        <dbReference type="EnsemblMetazoa" id="GPAI006227-PA"/>
    </source>
</evidence>
<dbReference type="Proteomes" id="UP000092445">
    <property type="component" value="Unassembled WGS sequence"/>
</dbReference>
<keyword evidence="2" id="KW-1185">Reference proteome</keyword>
<accession>A0A1A9Z7I6</accession>
<sequence>MTFNIAGTPLLKLEEEENRPLTVGGLAEAADIHRSSGCSHDPSEIFISSANLYNGDSILLIIYSKEDTKKLKLLTIAWLRYKDSNENVIPAAREFHFFFDINMKEHEIQHHIIINISISIIITKLQKYHTIVIMLLLYRATRQQQDHQQQQQQRQQQ</sequence>
<reference evidence="1" key="2">
    <citation type="submission" date="2020-05" db="UniProtKB">
        <authorList>
            <consortium name="EnsemblMetazoa"/>
        </authorList>
    </citation>
    <scope>IDENTIFICATION</scope>
    <source>
        <strain evidence="1">IAEA</strain>
    </source>
</reference>
<name>A0A1A9Z7I6_GLOPL</name>
<organism evidence="1 2">
    <name type="scientific">Glossina pallidipes</name>
    <name type="common">Tsetse fly</name>
    <dbReference type="NCBI Taxonomy" id="7398"/>
    <lineage>
        <taxon>Eukaryota</taxon>
        <taxon>Metazoa</taxon>
        <taxon>Ecdysozoa</taxon>
        <taxon>Arthropoda</taxon>
        <taxon>Hexapoda</taxon>
        <taxon>Insecta</taxon>
        <taxon>Pterygota</taxon>
        <taxon>Neoptera</taxon>
        <taxon>Endopterygota</taxon>
        <taxon>Diptera</taxon>
        <taxon>Brachycera</taxon>
        <taxon>Muscomorpha</taxon>
        <taxon>Hippoboscoidea</taxon>
        <taxon>Glossinidae</taxon>
        <taxon>Glossina</taxon>
    </lineage>
</organism>
<dbReference type="VEuPathDB" id="VectorBase:GPAI006227"/>
<protein>
    <submittedName>
        <fullName evidence="1">Uncharacterized protein</fullName>
    </submittedName>
</protein>
<evidence type="ECO:0000313" key="2">
    <source>
        <dbReference type="Proteomes" id="UP000092445"/>
    </source>
</evidence>
<proteinExistence type="predicted"/>
<dbReference type="EnsemblMetazoa" id="GPAI006227-RA">
    <property type="protein sequence ID" value="GPAI006227-PA"/>
    <property type="gene ID" value="GPAI006227"/>
</dbReference>